<gene>
    <name evidence="2" type="ORF">CUNI_LOCUS17007</name>
</gene>
<proteinExistence type="predicted"/>
<dbReference type="SUPFAM" id="SSF52200">
    <property type="entry name" value="Toll/Interleukin receptor TIR domain"/>
    <property type="match status" value="2"/>
</dbReference>
<sequence>MGLLLKDKLELSTPLGSHEIQLLIGDITKLPQEEKVDMIFISAFYGDYQPAKSTLIGSLKWNLGINVKDLARNKWLDLRKNFSCWVSAALPDSVPFRHIVCLENNKKMDSLAEQLSQMFLAMMPIFNNTESSVITPLLATGNQGHSGELVLKAMVNGACHWIQAGLPLHCLKIVIFSGNPSVLSEMDKTYLKLFAQLKTKWSYKAKKAISRPYDICLSFSPADKELAKKVTSTLQRQAPDARIHSTPFDFNHDLVWQTDIFSVMKESRRIIILLTPAYLEDIECVEQFNIALCCNRLKKAEVVIPFHMKTVTSFPSYMSIVQYVECSLSEDEKSATALIESACSDVIKSLKVPTAMPDDDTDQEILETLALSRNTTYDIFLSYSHRHGKEPRELEHILRTNYPHLNIFFDVKELKAGNIWQQALYEAVSKTHCFVAFLAPGYLESAVCNEEFNLALARQYAHDSILLVPVITDSLQSVPRRLTSVPYADLGSGPENIAKFAARIAELVIERKDRVAIPNVTTFKQTLAHKRGVKFINEFYLAGNSVVKKAPQRFLDTVK</sequence>
<dbReference type="PANTHER" id="PTHR22662:SF0">
    <property type="entry name" value="TOLL_INTERLEUKIN-1 RECEPTOR DOMAIN-CONTAINING ADAPTER PROTEIN"/>
    <property type="match status" value="1"/>
</dbReference>
<dbReference type="AlphaFoldDB" id="A0A8S3ZPV9"/>
<keyword evidence="3" id="KW-1185">Reference proteome</keyword>
<dbReference type="Gene3D" id="3.40.50.10140">
    <property type="entry name" value="Toll/interleukin-1 receptor homology (TIR) domain"/>
    <property type="match status" value="2"/>
</dbReference>
<evidence type="ECO:0000313" key="3">
    <source>
        <dbReference type="Proteomes" id="UP000678393"/>
    </source>
</evidence>
<dbReference type="PROSITE" id="PS50104">
    <property type="entry name" value="TIR"/>
    <property type="match status" value="2"/>
</dbReference>
<dbReference type="InterPro" id="IPR000157">
    <property type="entry name" value="TIR_dom"/>
</dbReference>
<dbReference type="Proteomes" id="UP000678393">
    <property type="component" value="Unassembled WGS sequence"/>
</dbReference>
<dbReference type="SMART" id="SM00255">
    <property type="entry name" value="TIR"/>
    <property type="match status" value="1"/>
</dbReference>
<dbReference type="GO" id="GO:0032760">
    <property type="term" value="P:positive regulation of tumor necrosis factor production"/>
    <property type="evidence" value="ECO:0007669"/>
    <property type="project" value="TreeGrafter"/>
</dbReference>
<dbReference type="EMBL" id="CAJHNH020004668">
    <property type="protein sequence ID" value="CAG5131449.1"/>
    <property type="molecule type" value="Genomic_DNA"/>
</dbReference>
<dbReference type="GO" id="GO:0005737">
    <property type="term" value="C:cytoplasm"/>
    <property type="evidence" value="ECO:0007669"/>
    <property type="project" value="TreeGrafter"/>
</dbReference>
<protein>
    <recommendedName>
        <fullName evidence="1">TIR domain-containing protein</fullName>
    </recommendedName>
</protein>
<dbReference type="GO" id="GO:0005886">
    <property type="term" value="C:plasma membrane"/>
    <property type="evidence" value="ECO:0007669"/>
    <property type="project" value="TreeGrafter"/>
</dbReference>
<dbReference type="GO" id="GO:2000343">
    <property type="term" value="P:positive regulation of chemokine (C-X-C motif) ligand 2 production"/>
    <property type="evidence" value="ECO:0007669"/>
    <property type="project" value="TreeGrafter"/>
</dbReference>
<dbReference type="GO" id="GO:0035663">
    <property type="term" value="F:Toll-like receptor 2 binding"/>
    <property type="evidence" value="ECO:0007669"/>
    <property type="project" value="TreeGrafter"/>
</dbReference>
<dbReference type="InterPro" id="IPR017279">
    <property type="entry name" value="Tol-interleuk_rcpt_adapt_Tirap"/>
</dbReference>
<feature type="non-terminal residue" evidence="2">
    <location>
        <position position="559"/>
    </location>
</feature>
<name>A0A8S3ZPV9_9EUPU</name>
<reference evidence="2" key="1">
    <citation type="submission" date="2021-04" db="EMBL/GenBank/DDBJ databases">
        <authorList>
            <consortium name="Molecular Ecology Group"/>
        </authorList>
    </citation>
    <scope>NUCLEOTIDE SEQUENCE</scope>
</reference>
<feature type="domain" description="TIR" evidence="1">
    <location>
        <begin position="211"/>
        <end position="350"/>
    </location>
</feature>
<dbReference type="InterPro" id="IPR035897">
    <property type="entry name" value="Toll_tir_struct_dom_sf"/>
</dbReference>
<dbReference type="Pfam" id="PF13676">
    <property type="entry name" value="TIR_2"/>
    <property type="match status" value="2"/>
</dbReference>
<dbReference type="PANTHER" id="PTHR22662">
    <property type="entry name" value="TIRAP"/>
    <property type="match status" value="1"/>
</dbReference>
<evidence type="ECO:0000259" key="1">
    <source>
        <dbReference type="PROSITE" id="PS50104"/>
    </source>
</evidence>
<evidence type="ECO:0000313" key="2">
    <source>
        <dbReference type="EMBL" id="CAG5131449.1"/>
    </source>
</evidence>
<dbReference type="GO" id="GO:0034142">
    <property type="term" value="P:toll-like receptor 4 signaling pathway"/>
    <property type="evidence" value="ECO:0007669"/>
    <property type="project" value="TreeGrafter"/>
</dbReference>
<dbReference type="GO" id="GO:0035662">
    <property type="term" value="F:Toll-like receptor 4 binding"/>
    <property type="evidence" value="ECO:0007669"/>
    <property type="project" value="TreeGrafter"/>
</dbReference>
<organism evidence="2 3">
    <name type="scientific">Candidula unifasciata</name>
    <dbReference type="NCBI Taxonomy" id="100452"/>
    <lineage>
        <taxon>Eukaryota</taxon>
        <taxon>Metazoa</taxon>
        <taxon>Spiralia</taxon>
        <taxon>Lophotrochozoa</taxon>
        <taxon>Mollusca</taxon>
        <taxon>Gastropoda</taxon>
        <taxon>Heterobranchia</taxon>
        <taxon>Euthyneura</taxon>
        <taxon>Panpulmonata</taxon>
        <taxon>Eupulmonata</taxon>
        <taxon>Stylommatophora</taxon>
        <taxon>Helicina</taxon>
        <taxon>Helicoidea</taxon>
        <taxon>Geomitridae</taxon>
        <taxon>Candidula</taxon>
    </lineage>
</organism>
<accession>A0A8S3ZPV9</accession>
<dbReference type="GO" id="GO:0043123">
    <property type="term" value="P:positive regulation of canonical NF-kappaB signal transduction"/>
    <property type="evidence" value="ECO:0007669"/>
    <property type="project" value="TreeGrafter"/>
</dbReference>
<dbReference type="OrthoDB" id="10037120at2759"/>
<comment type="caution">
    <text evidence="2">The sequence shown here is derived from an EMBL/GenBank/DDBJ whole genome shotgun (WGS) entry which is preliminary data.</text>
</comment>
<feature type="domain" description="TIR" evidence="1">
    <location>
        <begin position="375"/>
        <end position="508"/>
    </location>
</feature>